<dbReference type="STRING" id="559304.G8YLU4"/>
<dbReference type="SUPFAM" id="SSF53335">
    <property type="entry name" value="S-adenosyl-L-methionine-dependent methyltransferases"/>
    <property type="match status" value="1"/>
</dbReference>
<comment type="catalytic activity">
    <reaction evidence="5">
        <text>a 5'-end (N(2),N(7)-dimethyl 5'-triphosphoguanosine)-ribonucleoside in snRNA + S-adenosyl-L-methionine = a 5'-end (N(2),N(2),N(7)-trimethyl 5'-triphosphoguanosine)-ribonucleoside in snRNA + S-adenosyl-L-homocysteine + H(+)</text>
        <dbReference type="Rhea" id="RHEA:78479"/>
        <dbReference type="Rhea" id="RHEA-COMP:19087"/>
        <dbReference type="Rhea" id="RHEA-COMP:19089"/>
        <dbReference type="ChEBI" id="CHEBI:15378"/>
        <dbReference type="ChEBI" id="CHEBI:57856"/>
        <dbReference type="ChEBI" id="CHEBI:59789"/>
        <dbReference type="ChEBI" id="CHEBI:167623"/>
        <dbReference type="ChEBI" id="CHEBI:172880"/>
    </reaction>
    <physiologicalReaction direction="left-to-right" evidence="5">
        <dbReference type="Rhea" id="RHEA:78480"/>
    </physiologicalReaction>
</comment>
<comment type="similarity">
    <text evidence="2">Belongs to the methyltransferase superfamily. Trimethylguanosine synthase family.</text>
</comment>
<keyword evidence="9" id="KW-1185">Reference proteome</keyword>
<evidence type="ECO:0000256" key="3">
    <source>
        <dbReference type="ARBA" id="ARBA00047418"/>
    </source>
</evidence>
<comment type="catalytic activity">
    <reaction evidence="4">
        <text>a 5'-end (N(7)-methyl 5'-triphosphoguanosine)-ribonucleoside in snoRNA + S-adenosyl-L-methionine = a 5'-end (N(2),N(7)-dimethyl 5'-triphosphoguanosine)-ribonucleoside in snoRNA + S-adenosyl-L-homocysteine + H(+)</text>
        <dbReference type="Rhea" id="RHEA:78475"/>
        <dbReference type="Rhea" id="RHEA-COMP:19086"/>
        <dbReference type="Rhea" id="RHEA-COMP:19088"/>
        <dbReference type="ChEBI" id="CHEBI:15378"/>
        <dbReference type="ChEBI" id="CHEBI:57856"/>
        <dbReference type="ChEBI" id="CHEBI:59789"/>
        <dbReference type="ChEBI" id="CHEBI:156461"/>
        <dbReference type="ChEBI" id="CHEBI:172880"/>
    </reaction>
    <physiologicalReaction direction="left-to-right" evidence="4">
        <dbReference type="Rhea" id="RHEA:78476"/>
    </physiologicalReaction>
</comment>
<evidence type="ECO:0000256" key="2">
    <source>
        <dbReference type="ARBA" id="ARBA00025783"/>
    </source>
</evidence>
<sequence>MGKWQNEYESESEDIEVEQEDELLMHNYYTLPKKCKKYWDKRYSLFSKFDEGIYMSSELWFSVTPEDIAVFTARLVKSVLPYCRNVLDIGCGAGGNTIQFARYFESVGSVDVNPINMQCTVHNAAIYGVQDKMWSVVGDWNSLSALDEKGRPNSTWVPADLRRKKHIDRTFDFVFCSPPWGGPSYSKDRPFDLQQMQPFPLYSLISSISQYCSHFGLFLPRSSDLDQLEETTKELFGADAQCRVVFLNLEGYCKGILALFGPQFIENDIDYIALLS</sequence>
<comment type="catalytic activity">
    <reaction evidence="3">
        <text>a 5'-end (N(2),N(7)-dimethyl 5'-triphosphoguanosine)-ribonucleoside in snoRNA + S-adenosyl-L-methionine = a 5'-end (N(2),N(2),N(7)-trimethyl 5'-triphosphoguanosine)-ribonucleoside in snoRNA + S-adenosyl-L-homocysteine + H(+)</text>
        <dbReference type="Rhea" id="RHEA:78507"/>
        <dbReference type="Rhea" id="RHEA-COMP:19088"/>
        <dbReference type="Rhea" id="RHEA-COMP:19090"/>
        <dbReference type="ChEBI" id="CHEBI:15378"/>
        <dbReference type="ChEBI" id="CHEBI:57856"/>
        <dbReference type="ChEBI" id="CHEBI:59789"/>
        <dbReference type="ChEBI" id="CHEBI:167623"/>
        <dbReference type="ChEBI" id="CHEBI:172880"/>
    </reaction>
    <physiologicalReaction direction="left-to-right" evidence="3">
        <dbReference type="Rhea" id="RHEA:78508"/>
    </physiologicalReaction>
</comment>
<dbReference type="FunCoup" id="G8YLU4">
    <property type="interactions" value="208"/>
</dbReference>
<gene>
    <name evidence="8" type="primary">Piso0_001826</name>
    <name evidence="8" type="ORF">GNLVRS01_PISO0F14899g</name>
</gene>
<dbReference type="GO" id="GO:0071164">
    <property type="term" value="F:RNA cap trimethylguanosine synthase activity"/>
    <property type="evidence" value="ECO:0007669"/>
    <property type="project" value="TreeGrafter"/>
</dbReference>
<reference evidence="8 9" key="1">
    <citation type="journal article" date="2012" name="G3 (Bethesda)">
        <title>Pichia sorbitophila, an interspecies yeast hybrid reveals early steps of genome resolution following polyploidization.</title>
        <authorList>
            <person name="Leh Louis V."/>
            <person name="Despons L."/>
            <person name="Friedrich A."/>
            <person name="Martin T."/>
            <person name="Durrens P."/>
            <person name="Casaregola S."/>
            <person name="Neuveglise C."/>
            <person name="Fairhead C."/>
            <person name="Marck C."/>
            <person name="Cruz J.A."/>
            <person name="Straub M.L."/>
            <person name="Kugler V."/>
            <person name="Sacerdot C."/>
            <person name="Uzunov Z."/>
            <person name="Thierry A."/>
            <person name="Weiss S."/>
            <person name="Bleykasten C."/>
            <person name="De Montigny J."/>
            <person name="Jacques N."/>
            <person name="Jung P."/>
            <person name="Lemaire M."/>
            <person name="Mallet S."/>
            <person name="Morel G."/>
            <person name="Richard G.F."/>
            <person name="Sarkar A."/>
            <person name="Savel G."/>
            <person name="Schacherer J."/>
            <person name="Seret M.L."/>
            <person name="Talla E."/>
            <person name="Samson G."/>
            <person name="Jubin C."/>
            <person name="Poulain J."/>
            <person name="Vacherie B."/>
            <person name="Barbe V."/>
            <person name="Pelletier E."/>
            <person name="Sherman D.J."/>
            <person name="Westhof E."/>
            <person name="Weissenbach J."/>
            <person name="Baret P.V."/>
            <person name="Wincker P."/>
            <person name="Gaillardin C."/>
            <person name="Dujon B."/>
            <person name="Souciet J.L."/>
        </authorList>
    </citation>
    <scope>NUCLEOTIDE SEQUENCE [LARGE SCALE GENOMIC DNA]</scope>
    <source>
        <strain evidence="9">ATCC MYA-4447 / BCRC 22081 / CBS 7064 / NBRC 10061 / NRRL Y-12695</strain>
    </source>
</reference>
<evidence type="ECO:0000256" key="7">
    <source>
        <dbReference type="ARBA" id="ARBA00049790"/>
    </source>
</evidence>
<evidence type="ECO:0000256" key="5">
    <source>
        <dbReference type="ARBA" id="ARBA00048763"/>
    </source>
</evidence>
<dbReference type="CDD" id="cd02440">
    <property type="entry name" value="AdoMet_MTases"/>
    <property type="match status" value="1"/>
</dbReference>
<dbReference type="eggNOG" id="KOG2730">
    <property type="taxonomic scope" value="Eukaryota"/>
</dbReference>
<dbReference type="Gene3D" id="3.40.50.150">
    <property type="entry name" value="Vaccinia Virus protein VP39"/>
    <property type="match status" value="1"/>
</dbReference>
<dbReference type="GO" id="GO:0005634">
    <property type="term" value="C:nucleus"/>
    <property type="evidence" value="ECO:0007669"/>
    <property type="project" value="TreeGrafter"/>
</dbReference>
<dbReference type="AlphaFoldDB" id="G8YLU4"/>
<comment type="catalytic activity">
    <reaction evidence="6">
        <text>a 5'-end (N(7)-methyl 5'-triphosphoguanosine)-ribonucleoside in snRNA + S-adenosyl-L-methionine = a 5'-end (N(2),N(7)-dimethyl 5'-triphosphoguanosine)-ribonucleoside in snRNA + S-adenosyl-L-homocysteine + H(+)</text>
        <dbReference type="Rhea" id="RHEA:78471"/>
        <dbReference type="Rhea" id="RHEA-COMP:19085"/>
        <dbReference type="Rhea" id="RHEA-COMP:19087"/>
        <dbReference type="ChEBI" id="CHEBI:15378"/>
        <dbReference type="ChEBI" id="CHEBI:57856"/>
        <dbReference type="ChEBI" id="CHEBI:59789"/>
        <dbReference type="ChEBI" id="CHEBI:156461"/>
        <dbReference type="ChEBI" id="CHEBI:172880"/>
    </reaction>
    <physiologicalReaction direction="left-to-right" evidence="6">
        <dbReference type="Rhea" id="RHEA:78472"/>
    </physiologicalReaction>
</comment>
<evidence type="ECO:0000313" key="9">
    <source>
        <dbReference type="Proteomes" id="UP000005222"/>
    </source>
</evidence>
<dbReference type="PANTHER" id="PTHR14741:SF32">
    <property type="entry name" value="TRIMETHYLGUANOSINE SYNTHASE"/>
    <property type="match status" value="1"/>
</dbReference>
<dbReference type="InterPro" id="IPR029063">
    <property type="entry name" value="SAM-dependent_MTases_sf"/>
</dbReference>
<evidence type="ECO:0000313" key="8">
    <source>
        <dbReference type="EMBL" id="CCE89028.1"/>
    </source>
</evidence>
<evidence type="ECO:0000256" key="4">
    <source>
        <dbReference type="ARBA" id="ARBA00048740"/>
    </source>
</evidence>
<evidence type="ECO:0000256" key="1">
    <source>
        <dbReference type="ARBA" id="ARBA00018517"/>
    </source>
</evidence>
<dbReference type="InParanoid" id="G8YLU4"/>
<dbReference type="OMA" id="KALCIYY"/>
<dbReference type="HOGENOM" id="CLU_029658_0_1_1"/>
<dbReference type="Pfam" id="PF09445">
    <property type="entry name" value="Methyltransf_15"/>
    <property type="match status" value="1"/>
</dbReference>
<evidence type="ECO:0000256" key="6">
    <source>
        <dbReference type="ARBA" id="ARBA00049075"/>
    </source>
</evidence>
<dbReference type="OrthoDB" id="194443at2759"/>
<dbReference type="Proteomes" id="UP000005222">
    <property type="component" value="Chromosome F"/>
</dbReference>
<organism evidence="8 9">
    <name type="scientific">Pichia sorbitophila (strain ATCC MYA-4447 / BCRC 22081 / CBS 7064 / NBRC 10061 / NRRL Y-12695)</name>
    <name type="common">Hybrid yeast</name>
    <dbReference type="NCBI Taxonomy" id="559304"/>
    <lineage>
        <taxon>Eukaryota</taxon>
        <taxon>Fungi</taxon>
        <taxon>Dikarya</taxon>
        <taxon>Ascomycota</taxon>
        <taxon>Saccharomycotina</taxon>
        <taxon>Pichiomycetes</taxon>
        <taxon>Debaryomycetaceae</taxon>
        <taxon>Millerozyma</taxon>
    </lineage>
</organism>
<accession>G8YLU4</accession>
<proteinExistence type="inferred from homology"/>
<name>G8YLU4_PICSO</name>
<dbReference type="EMBL" id="FO082054">
    <property type="protein sequence ID" value="CCE89028.1"/>
    <property type="molecule type" value="Genomic_DNA"/>
</dbReference>
<dbReference type="PANTHER" id="PTHR14741">
    <property type="entry name" value="S-ADENOSYLMETHIONINE-DEPENDENT METHYLTRANSFERASE RELATED"/>
    <property type="match status" value="1"/>
</dbReference>
<protein>
    <recommendedName>
        <fullName evidence="1">Trimethylguanosine synthase</fullName>
    </recommendedName>
    <alternativeName>
        <fullName evidence="7">Cap-specific guanine-N(2) methyltransferase</fullName>
    </alternativeName>
</protein>
<dbReference type="InterPro" id="IPR019012">
    <property type="entry name" value="RNA_cap_Gua-N2-MeTrfase"/>
</dbReference>